<dbReference type="InterPro" id="IPR019734">
    <property type="entry name" value="TPR_rpt"/>
</dbReference>
<dbReference type="GO" id="GO:0003723">
    <property type="term" value="F:RNA binding"/>
    <property type="evidence" value="ECO:0007669"/>
    <property type="project" value="InterPro"/>
</dbReference>
<evidence type="ECO:0000256" key="6">
    <source>
        <dbReference type="ARBA" id="ARBA00023235"/>
    </source>
</evidence>
<dbReference type="Pfam" id="PF00588">
    <property type="entry name" value="SpoU_methylase"/>
    <property type="match status" value="1"/>
</dbReference>
<evidence type="ECO:0000256" key="5">
    <source>
        <dbReference type="ARBA" id="ARBA00023110"/>
    </source>
</evidence>
<dbReference type="InterPro" id="IPR029028">
    <property type="entry name" value="Alpha/beta_knot_MTases"/>
</dbReference>
<accession>A0A1Q9D785</accession>
<feature type="compositionally biased region" description="Low complexity" evidence="8">
    <location>
        <begin position="199"/>
        <end position="219"/>
    </location>
</feature>
<dbReference type="InterPro" id="IPR029026">
    <property type="entry name" value="tRNA_m1G_MTases_N"/>
</dbReference>
<dbReference type="InterPro" id="IPR011990">
    <property type="entry name" value="TPR-like_helical_dom_sf"/>
</dbReference>
<dbReference type="OrthoDB" id="298012at2759"/>
<keyword evidence="7" id="KW-0175">Coiled coil</keyword>
<evidence type="ECO:0000256" key="9">
    <source>
        <dbReference type="SAM" id="Phobius"/>
    </source>
</evidence>
<keyword evidence="5" id="KW-0697">Rotamase</keyword>
<evidence type="ECO:0000259" key="10">
    <source>
        <dbReference type="Pfam" id="PF00588"/>
    </source>
</evidence>
<feature type="transmembrane region" description="Helical" evidence="9">
    <location>
        <begin position="41"/>
        <end position="62"/>
    </location>
</feature>
<evidence type="ECO:0000256" key="3">
    <source>
        <dbReference type="ARBA" id="ARBA00022603"/>
    </source>
</evidence>
<feature type="compositionally biased region" description="Polar residues" evidence="8">
    <location>
        <begin position="117"/>
        <end position="143"/>
    </location>
</feature>
<dbReference type="SUPFAM" id="SSF48452">
    <property type="entry name" value="TPR-like"/>
    <property type="match status" value="1"/>
</dbReference>
<keyword evidence="3" id="KW-0489">Methyltransferase</keyword>
<organism evidence="11 12">
    <name type="scientific">Symbiodinium microadriaticum</name>
    <name type="common">Dinoflagellate</name>
    <name type="synonym">Zooxanthella microadriatica</name>
    <dbReference type="NCBI Taxonomy" id="2951"/>
    <lineage>
        <taxon>Eukaryota</taxon>
        <taxon>Sar</taxon>
        <taxon>Alveolata</taxon>
        <taxon>Dinophyceae</taxon>
        <taxon>Suessiales</taxon>
        <taxon>Symbiodiniaceae</taxon>
        <taxon>Symbiodinium</taxon>
    </lineage>
</organism>
<proteinExistence type="predicted"/>
<gene>
    <name evidence="11" type="primary">PPID</name>
    <name evidence="11" type="ORF">AK812_SmicGene27258</name>
</gene>
<evidence type="ECO:0000256" key="1">
    <source>
        <dbReference type="ARBA" id="ARBA00000971"/>
    </source>
</evidence>
<evidence type="ECO:0000256" key="4">
    <source>
        <dbReference type="ARBA" id="ARBA00022679"/>
    </source>
</evidence>
<dbReference type="GO" id="GO:0032259">
    <property type="term" value="P:methylation"/>
    <property type="evidence" value="ECO:0007669"/>
    <property type="project" value="UniProtKB-KW"/>
</dbReference>
<comment type="caution">
    <text evidence="11">The sequence shown here is derived from an EMBL/GenBank/DDBJ whole genome shotgun (WGS) entry which is preliminary data.</text>
</comment>
<reference evidence="11 12" key="1">
    <citation type="submission" date="2016-02" db="EMBL/GenBank/DDBJ databases">
        <title>Genome analysis of coral dinoflagellate symbionts highlights evolutionary adaptations to a symbiotic lifestyle.</title>
        <authorList>
            <person name="Aranda M."/>
            <person name="Li Y."/>
            <person name="Liew Y.J."/>
            <person name="Baumgarten S."/>
            <person name="Simakov O."/>
            <person name="Wilson M."/>
            <person name="Piel J."/>
            <person name="Ashoor H."/>
            <person name="Bougouffa S."/>
            <person name="Bajic V.B."/>
            <person name="Ryu T."/>
            <person name="Ravasi T."/>
            <person name="Bayer T."/>
            <person name="Micklem G."/>
            <person name="Kim H."/>
            <person name="Bhak J."/>
            <person name="Lajeunesse T.C."/>
            <person name="Voolstra C.R."/>
        </authorList>
    </citation>
    <scope>NUCLEOTIDE SEQUENCE [LARGE SCALE GENOMIC DNA]</scope>
    <source>
        <strain evidence="11 12">CCMP2467</strain>
    </source>
</reference>
<feature type="compositionally biased region" description="Pro residues" evidence="8">
    <location>
        <begin position="434"/>
        <end position="456"/>
    </location>
</feature>
<evidence type="ECO:0000256" key="7">
    <source>
        <dbReference type="SAM" id="Coils"/>
    </source>
</evidence>
<evidence type="ECO:0000256" key="8">
    <source>
        <dbReference type="SAM" id="MobiDB-lite"/>
    </source>
</evidence>
<keyword evidence="9" id="KW-0472">Membrane</keyword>
<feature type="region of interest" description="Disordered" evidence="8">
    <location>
        <begin position="85"/>
        <end position="265"/>
    </location>
</feature>
<dbReference type="GO" id="GO:0003755">
    <property type="term" value="F:peptidyl-prolyl cis-trans isomerase activity"/>
    <property type="evidence" value="ECO:0007669"/>
    <property type="project" value="UniProtKB-EC"/>
</dbReference>
<evidence type="ECO:0000313" key="12">
    <source>
        <dbReference type="Proteomes" id="UP000186817"/>
    </source>
</evidence>
<dbReference type="Gene3D" id="3.40.1280.10">
    <property type="match status" value="1"/>
</dbReference>
<comment type="catalytic activity">
    <reaction evidence="1">
        <text>[protein]-peptidylproline (omega=180) = [protein]-peptidylproline (omega=0)</text>
        <dbReference type="Rhea" id="RHEA:16237"/>
        <dbReference type="Rhea" id="RHEA-COMP:10747"/>
        <dbReference type="Rhea" id="RHEA-COMP:10748"/>
        <dbReference type="ChEBI" id="CHEBI:83833"/>
        <dbReference type="ChEBI" id="CHEBI:83834"/>
        <dbReference type="EC" id="5.2.1.8"/>
    </reaction>
</comment>
<dbReference type="EC" id="5.2.1.8" evidence="2"/>
<evidence type="ECO:0000313" key="11">
    <source>
        <dbReference type="EMBL" id="OLP91072.1"/>
    </source>
</evidence>
<dbReference type="Proteomes" id="UP000186817">
    <property type="component" value="Unassembled WGS sequence"/>
</dbReference>
<dbReference type="Gene3D" id="1.25.40.10">
    <property type="entry name" value="Tetratricopeptide repeat domain"/>
    <property type="match status" value="1"/>
</dbReference>
<keyword evidence="9" id="KW-0812">Transmembrane</keyword>
<dbReference type="GO" id="GO:0008173">
    <property type="term" value="F:RNA methyltransferase activity"/>
    <property type="evidence" value="ECO:0007669"/>
    <property type="project" value="InterPro"/>
</dbReference>
<keyword evidence="4" id="KW-0808">Transferase</keyword>
<feature type="coiled-coil region" evidence="7">
    <location>
        <begin position="911"/>
        <end position="940"/>
    </location>
</feature>
<feature type="region of interest" description="Disordered" evidence="8">
    <location>
        <begin position="1"/>
        <end position="33"/>
    </location>
</feature>
<feature type="region of interest" description="Disordered" evidence="8">
    <location>
        <begin position="1168"/>
        <end position="1236"/>
    </location>
</feature>
<feature type="compositionally biased region" description="Basic and acidic residues" evidence="8">
    <location>
        <begin position="1168"/>
        <end position="1200"/>
    </location>
</feature>
<dbReference type="InterPro" id="IPR001537">
    <property type="entry name" value="SpoU_MeTrfase"/>
</dbReference>
<evidence type="ECO:0000256" key="2">
    <source>
        <dbReference type="ARBA" id="ARBA00013194"/>
    </source>
</evidence>
<dbReference type="InterPro" id="IPR050754">
    <property type="entry name" value="FKBP4/5/8-like"/>
</dbReference>
<dbReference type="PANTHER" id="PTHR46512">
    <property type="entry name" value="PEPTIDYLPROLYL ISOMERASE"/>
    <property type="match status" value="1"/>
</dbReference>
<dbReference type="PANTHER" id="PTHR46512:SF9">
    <property type="entry name" value="PEPTIDYLPROLYL ISOMERASE"/>
    <property type="match status" value="1"/>
</dbReference>
<dbReference type="EMBL" id="LSRX01000680">
    <property type="protein sequence ID" value="OLP91072.1"/>
    <property type="molecule type" value="Genomic_DNA"/>
</dbReference>
<protein>
    <recommendedName>
        <fullName evidence="2">peptidylprolyl isomerase</fullName>
        <ecNumber evidence="2">5.2.1.8</ecNumber>
    </recommendedName>
</protein>
<sequence length="1669" mass="182039">MDAEDLPRRRRDVEGGKEPSRKERVRQLQREHAEQQAGEPILLLVLLGVFLLIFVGSFIFAMRAAKGQPSGPELADEALKYFPSAGQDPAKRGMEMSFGPNGSGGSSFAPNGPAKTTGLSFSPATSGSQMSFAPTGTSGQASAMSFAPNSGAPGLGSGGVRMSFSPDGPSSAPPPVTSSSAGAKMSFSPDGPAPGAKMSFSPDGPAAGGPSAPSNGAGAKTSFGPDAGGKMSFGPDGGSAAGGPMTFSPSASSAGTGGGTSIDGRGPAFAGPLGIGVMGMGMGFDGLAGMGSLGSEMMFRAALQGGMIAGSTSQLHLLLPTSLLQESLIPKGQLTEIAQRCQVRIELGQEVPPDLRQVTLRGGLAANSVAAYFLQEHGAARLTGPLRRLASGSSPPPLPPEASSGNVVPTLCPRRRERCSCISQAAEDPRAVAKPPPPATPPATPAGALPTPPTPAPRFHQRGDPEPWPWEADRPAWPLVIAVGLRRGFRLRVRSLGDPGHLSSWERWTWEDWGVRYTQRRRHDPVPSGFAAAPAAKRRSDLTQRAWHALAKVSRAQGSRAAAALAKLAGPSWSNQVESILKQKSADISLVLDGPCNLSNAWTILRTMDAAGLLRLELIDKERDASVNDSFARALEAQPWILVRRWRTAASCIEALRAEGFAVWSLALTENSQPLEELLETRSLMPRERQKLAFVLGSEFAGVSREVQRYVDGSCIIPTDGMCVSFNVAVACSVLLATLDAKGFLQPGLLDEAQVQQLRVRWLLQVCSESEAIHVLNTTFGIEDSVVRERVAGDRTSPEITASTAARPVVSVAQLFVGRIKARTELWACVRRCVTDVSTPQAHQPILQATKLLQEHKQNRNQDCQVPRKASEPSLRTCGFCFEGRDLNVLEVARSVDEATRAKEQLARDSIVRARDEAQMREKELQLLEEERRLAGLEQELKTGCSLAEQKRVQAPVLALGAESNSVDLTAEERLADAKSSMKKLEEADLAKAESTPFVAPDREQEMLEIILTTGKAKDARLTDLLMKVPEVEKVEEMSCPKSKSRAAPSRASCIMLTPQKNLTIQHLAWPVSVPSSMPRSSSDCSVAAAAGTLRVPGCNGPLPRRIERVSMPVRVCPRSELLALREEVQRMRKEAMDVAGLKAEVEVLKTELRHILDDNRRMSDEIDARRRSRVEAQDRQQQAKEDRRRSQLDSARDLFHAMLAPDQRGRENVPPKPNEGLSRQAGRPAAQASSATGHAILIQRVTWHMPAPVDAQTFRSERVQSQCLSRTMYSASDCAKEVQLAASSSKNSYYANRTRIEVKQRVVAVSTSVQRELAEAVASQGSFGNAAKRCVDISDLPARLFRGSFGVAMSLFSGDNEIGNILQQAVKLKSAQMNEKRKTYETRPFFVQHTLFHGEKEYFKAWRQLPFDEKKVISERLKEEGNDLFKKGSWMDAIEKYEEAASLVHYYWSTDANWRKNNRGIDDDVLKLVDDMGSTEEDAQWQRKHRALCALNLAACKQKLDKFDEAITACDVTLELDPKNVKALYRRAESRIRPTKATAYDHDLAIKDLAVANALDPSNQTIERLLIRLRAERRVQREKDSQTYTGLFDRAQIYDKDIYPKVYDKMLEAVRHDLLERVSLRWQTSFLPLSLFPLGPASFGCRSNIGWGIRPAGSWLDFTGVVPE</sequence>
<dbReference type="SUPFAM" id="SSF75217">
    <property type="entry name" value="alpha/beta knot"/>
    <property type="match status" value="1"/>
</dbReference>
<keyword evidence="6 11" id="KW-0413">Isomerase</keyword>
<dbReference type="GO" id="GO:0006396">
    <property type="term" value="P:RNA processing"/>
    <property type="evidence" value="ECO:0007669"/>
    <property type="project" value="InterPro"/>
</dbReference>
<name>A0A1Q9D785_SYMMI</name>
<feature type="region of interest" description="Disordered" evidence="8">
    <location>
        <begin position="386"/>
        <end position="409"/>
    </location>
</feature>
<feature type="region of interest" description="Disordered" evidence="8">
    <location>
        <begin position="427"/>
        <end position="471"/>
    </location>
</feature>
<dbReference type="SMART" id="SM00028">
    <property type="entry name" value="TPR"/>
    <property type="match status" value="2"/>
</dbReference>
<keyword evidence="12" id="KW-1185">Reference proteome</keyword>
<keyword evidence="9" id="KW-1133">Transmembrane helix</keyword>
<feature type="domain" description="tRNA/rRNA methyltransferase SpoU type" evidence="10">
    <location>
        <begin position="588"/>
        <end position="736"/>
    </location>
</feature>